<protein>
    <submittedName>
        <fullName evidence="1">DUF1841 domain-containing protein</fullName>
    </submittedName>
</protein>
<name>A0A2S7XRX8_9GAMM</name>
<accession>A0A2S7XRX8</accession>
<dbReference type="RefSeq" id="WP_105073264.1">
    <property type="nucleotide sequence ID" value="NZ_PPGH01000034.1"/>
</dbReference>
<dbReference type="Proteomes" id="UP000239936">
    <property type="component" value="Unassembled WGS sequence"/>
</dbReference>
<evidence type="ECO:0000313" key="1">
    <source>
        <dbReference type="EMBL" id="PQJ96504.1"/>
    </source>
</evidence>
<dbReference type="InterPro" id="IPR014993">
    <property type="entry name" value="DUF1841"/>
</dbReference>
<dbReference type="OrthoDB" id="9789432at2"/>
<sequence length="144" mass="16924">MLSSDRSSQRRVFIDTWQRAQAGLPLEPLQMQIFDILRQHPEYQSFMNMNDDALAQDFSPELGMTNPFLHMGLHLAIREQIGIDQPVGIRSLHHKLLRRLRNPHETEHRMMDCLAEGIWTLQRNQQPFSETDYLNCIKQAQKKS</sequence>
<gene>
    <name evidence="1" type="ORF">CXB77_06585</name>
</gene>
<proteinExistence type="predicted"/>
<dbReference type="Pfam" id="PF08897">
    <property type="entry name" value="DUF1841"/>
    <property type="match status" value="1"/>
</dbReference>
<dbReference type="EMBL" id="PPGH01000034">
    <property type="protein sequence ID" value="PQJ96504.1"/>
    <property type="molecule type" value="Genomic_DNA"/>
</dbReference>
<organism evidence="1 2">
    <name type="scientific">Chromatium okenii</name>
    <dbReference type="NCBI Taxonomy" id="61644"/>
    <lineage>
        <taxon>Bacteria</taxon>
        <taxon>Pseudomonadati</taxon>
        <taxon>Pseudomonadota</taxon>
        <taxon>Gammaproteobacteria</taxon>
        <taxon>Chromatiales</taxon>
        <taxon>Chromatiaceae</taxon>
        <taxon>Chromatium</taxon>
    </lineage>
</organism>
<reference evidence="1 2" key="1">
    <citation type="submission" date="2018-01" db="EMBL/GenBank/DDBJ databases">
        <title>The complete genome sequence of Chromatium okenii LaCa, a purple sulfur bacterium with a turbulent life.</title>
        <authorList>
            <person name="Luedin S.M."/>
            <person name="Liechti N."/>
            <person name="Storelli N."/>
            <person name="Danza F."/>
            <person name="Wittwer M."/>
            <person name="Pothier J.F."/>
            <person name="Tonolla M.A."/>
        </authorList>
    </citation>
    <scope>NUCLEOTIDE SEQUENCE [LARGE SCALE GENOMIC DNA]</scope>
    <source>
        <strain evidence="1 2">LaCa</strain>
    </source>
</reference>
<evidence type="ECO:0000313" key="2">
    <source>
        <dbReference type="Proteomes" id="UP000239936"/>
    </source>
</evidence>
<keyword evidence="2" id="KW-1185">Reference proteome</keyword>
<comment type="caution">
    <text evidence="1">The sequence shown here is derived from an EMBL/GenBank/DDBJ whole genome shotgun (WGS) entry which is preliminary data.</text>
</comment>
<dbReference type="AlphaFoldDB" id="A0A2S7XRX8"/>